<dbReference type="CDD" id="cd03801">
    <property type="entry name" value="GT4_PimA-like"/>
    <property type="match status" value="1"/>
</dbReference>
<dbReference type="GO" id="GO:0009103">
    <property type="term" value="P:lipopolysaccharide biosynthetic process"/>
    <property type="evidence" value="ECO:0007669"/>
    <property type="project" value="TreeGrafter"/>
</dbReference>
<dbReference type="Pfam" id="PF00534">
    <property type="entry name" value="Glycos_transf_1"/>
    <property type="match status" value="1"/>
</dbReference>
<evidence type="ECO:0000256" key="1">
    <source>
        <dbReference type="ARBA" id="ARBA00022679"/>
    </source>
</evidence>
<evidence type="ECO:0000313" key="3">
    <source>
        <dbReference type="EMBL" id="RKQ63493.1"/>
    </source>
</evidence>
<keyword evidence="4" id="KW-1185">Reference proteome</keyword>
<reference evidence="3 4" key="1">
    <citation type="submission" date="2018-10" db="EMBL/GenBank/DDBJ databases">
        <title>Genomic Encyclopedia of Type Strains, Phase IV (KMG-IV): sequencing the most valuable type-strain genomes for metagenomic binning, comparative biology and taxonomic classification.</title>
        <authorList>
            <person name="Goeker M."/>
        </authorList>
    </citation>
    <scope>NUCLEOTIDE SEQUENCE [LARGE SCALE GENOMIC DNA]</scope>
    <source>
        <strain evidence="3 4">DSM 15521</strain>
    </source>
</reference>
<sequence>MKKVAIFYKTFSTFGGQEKVVYNFSHFLAQKGYLVEVYAYKVKSPSKLPNLVVRKVFVPNLGRAFRNLFFSLLSYLIAKKLKEEGFITLGFGKTFYQDIFRAGGGIHKYYIERAKYKYESSVGRALYTLKKKFLPSYWVTSFIEKLTFESPNLKAIIVPTNFVKDQILTFYSPKADLVLIRNGVNLLRFSPEKGYLGDKLREELGISKSEFVFSYVSSNFELKGFQYLLKACQILKERGINFKLIAAGDSSKRWMEELKGRGLEGRVYLLGKVSNVESVYLASDFFVYPTLFDASSNAVLEAMACGIPVIASKYSGTGELITEGVSGFLISSPENPEEIALKMELALKSSFKEMGLAARKEAEKYPEEKVFDEYEKVLRSI</sequence>
<feature type="domain" description="Glycosyl transferase family 1" evidence="2">
    <location>
        <begin position="199"/>
        <end position="359"/>
    </location>
</feature>
<comment type="caution">
    <text evidence="3">The sequence shown here is derived from an EMBL/GenBank/DDBJ whole genome shotgun (WGS) entry which is preliminary data.</text>
</comment>
<dbReference type="AlphaFoldDB" id="A0A420W848"/>
<dbReference type="SUPFAM" id="SSF53756">
    <property type="entry name" value="UDP-Glycosyltransferase/glycogen phosphorylase"/>
    <property type="match status" value="1"/>
</dbReference>
<dbReference type="EMBL" id="RBIE01000001">
    <property type="protein sequence ID" value="RKQ63493.1"/>
    <property type="molecule type" value="Genomic_DNA"/>
</dbReference>
<dbReference type="Gene3D" id="3.40.50.2000">
    <property type="entry name" value="Glycogen Phosphorylase B"/>
    <property type="match status" value="2"/>
</dbReference>
<dbReference type="PANTHER" id="PTHR46401">
    <property type="entry name" value="GLYCOSYLTRANSFERASE WBBK-RELATED"/>
    <property type="match status" value="1"/>
</dbReference>
<organism evidence="3 4">
    <name type="scientific">Thermovibrio guaymasensis</name>
    <dbReference type="NCBI Taxonomy" id="240167"/>
    <lineage>
        <taxon>Bacteria</taxon>
        <taxon>Pseudomonadati</taxon>
        <taxon>Aquificota</taxon>
        <taxon>Aquificia</taxon>
        <taxon>Desulfurobacteriales</taxon>
        <taxon>Desulfurobacteriaceae</taxon>
        <taxon>Thermovibrio</taxon>
    </lineage>
</organism>
<dbReference type="Proteomes" id="UP000280881">
    <property type="component" value="Unassembled WGS sequence"/>
</dbReference>
<evidence type="ECO:0000259" key="2">
    <source>
        <dbReference type="Pfam" id="PF00534"/>
    </source>
</evidence>
<dbReference type="InterPro" id="IPR001296">
    <property type="entry name" value="Glyco_trans_1"/>
</dbReference>
<dbReference type="PANTHER" id="PTHR46401:SF2">
    <property type="entry name" value="GLYCOSYLTRANSFERASE WBBK-RELATED"/>
    <property type="match status" value="1"/>
</dbReference>
<dbReference type="RefSeq" id="WP_121169739.1">
    <property type="nucleotide sequence ID" value="NZ_RBIE01000001.1"/>
</dbReference>
<evidence type="ECO:0000313" key="4">
    <source>
        <dbReference type="Proteomes" id="UP000280881"/>
    </source>
</evidence>
<protein>
    <submittedName>
        <fullName evidence="3">UDP-glucose:(Heptosyl)LPS alpha-1,3-glucosyltransferase</fullName>
    </submittedName>
</protein>
<accession>A0A420W848</accession>
<dbReference type="OrthoDB" id="9762705at2"/>
<dbReference type="GO" id="GO:0016757">
    <property type="term" value="F:glycosyltransferase activity"/>
    <property type="evidence" value="ECO:0007669"/>
    <property type="project" value="InterPro"/>
</dbReference>
<name>A0A420W848_9BACT</name>
<proteinExistence type="predicted"/>
<gene>
    <name evidence="3" type="ORF">C7457_0366</name>
</gene>
<keyword evidence="1 3" id="KW-0808">Transferase</keyword>